<dbReference type="Proteomes" id="UP000607645">
    <property type="component" value="Unassembled WGS sequence"/>
</dbReference>
<keyword evidence="3" id="KW-1185">Reference proteome</keyword>
<sequence>MGSWLDNAIFYEVYPQSFKDTNADGIGDLPGIIEKLDYIRELGCNALWLNPCFDSPLQDGGYDISDYYTVHPRYGTNTDLRRLFREAHRRDMHVILDLVPGHTSDQHPWFRASCRGEENPYTKRYVWTQDKTQCFDLKRPGGDQSSNIRSFILGVGERDGLCAVNYYTCQPCLNYGFEVVSAPYQSATDSPEAIATREAIQDVMRFWLRMGCDGFRVDMAGSLVKNDPDGMGNVKLWRKFRAFLDAEFPQAVMISEWGRPDLSLLAGFHMDFLLHNGPSHYLDLFRVERPYFSRSGGDFSEFLAVYRRNLELTAGKGLICIPTGDHDMVRMAGKLDQEELKIAYAFLLTMPGAPFLYYGDEIGMRWVEGLTSKEGSRSLRAGSRTPMQWDDDVNDGFSDARPDRLYLPLDPDPDRPRVRAQMETEGSLWREVRRLIRLRLNNEPLQSGARVEFLFAEKNAYPLVYRRTGETGSVLVVLNPLGQDVECTCSLPELGEVLYSNHGAAAVRDGRLSVPRASATIFRCATGGI</sequence>
<dbReference type="Gene3D" id="3.20.20.80">
    <property type="entry name" value="Glycosidases"/>
    <property type="match status" value="1"/>
</dbReference>
<evidence type="ECO:0000259" key="1">
    <source>
        <dbReference type="SMART" id="SM00642"/>
    </source>
</evidence>
<reference evidence="2" key="1">
    <citation type="submission" date="2020-08" db="EMBL/GenBank/DDBJ databases">
        <title>Genome public.</title>
        <authorList>
            <person name="Liu C."/>
            <person name="Sun Q."/>
        </authorList>
    </citation>
    <scope>NUCLEOTIDE SEQUENCE</scope>
    <source>
        <strain evidence="2">NSJ-52</strain>
    </source>
</reference>
<dbReference type="EMBL" id="JACOPQ010000003">
    <property type="protein sequence ID" value="MBC5736300.1"/>
    <property type="molecule type" value="Genomic_DNA"/>
</dbReference>
<dbReference type="InterPro" id="IPR017853">
    <property type="entry name" value="GH"/>
</dbReference>
<gene>
    <name evidence="2" type="ORF">H8S62_04655</name>
</gene>
<evidence type="ECO:0000313" key="2">
    <source>
        <dbReference type="EMBL" id="MBC5736300.1"/>
    </source>
</evidence>
<dbReference type="InterPro" id="IPR006047">
    <property type="entry name" value="GH13_cat_dom"/>
</dbReference>
<comment type="caution">
    <text evidence="2">The sequence shown here is derived from an EMBL/GenBank/DDBJ whole genome shotgun (WGS) entry which is preliminary data.</text>
</comment>
<dbReference type="Gene3D" id="3.90.400.10">
    <property type="entry name" value="Oligo-1,6-glucosidase, Domain 2"/>
    <property type="match status" value="1"/>
</dbReference>
<dbReference type="RefSeq" id="WP_155147831.1">
    <property type="nucleotide sequence ID" value="NZ_JACOPQ010000003.1"/>
</dbReference>
<accession>A0A8J6JK47</accession>
<dbReference type="SMART" id="SM00642">
    <property type="entry name" value="Aamy"/>
    <property type="match status" value="1"/>
</dbReference>
<name>A0A8J6JK47_9FIRM</name>
<dbReference type="InterPro" id="IPR045857">
    <property type="entry name" value="O16G_dom_2"/>
</dbReference>
<proteinExistence type="predicted"/>
<organism evidence="2 3">
    <name type="scientific">Lawsonibacter faecis</name>
    <dbReference type="NCBI Taxonomy" id="2763052"/>
    <lineage>
        <taxon>Bacteria</taxon>
        <taxon>Bacillati</taxon>
        <taxon>Bacillota</taxon>
        <taxon>Clostridia</taxon>
        <taxon>Eubacteriales</taxon>
        <taxon>Oscillospiraceae</taxon>
        <taxon>Lawsonibacter</taxon>
    </lineage>
</organism>
<protein>
    <submittedName>
        <fullName evidence="2">Glycosylase</fullName>
    </submittedName>
</protein>
<dbReference type="GO" id="GO:0005975">
    <property type="term" value="P:carbohydrate metabolic process"/>
    <property type="evidence" value="ECO:0007669"/>
    <property type="project" value="InterPro"/>
</dbReference>
<dbReference type="PANTHER" id="PTHR10357">
    <property type="entry name" value="ALPHA-AMYLASE FAMILY MEMBER"/>
    <property type="match status" value="1"/>
</dbReference>
<feature type="domain" description="Glycosyl hydrolase family 13 catalytic" evidence="1">
    <location>
        <begin position="12"/>
        <end position="439"/>
    </location>
</feature>
<dbReference type="SUPFAM" id="SSF51445">
    <property type="entry name" value="(Trans)glycosidases"/>
    <property type="match status" value="1"/>
</dbReference>
<dbReference type="AlphaFoldDB" id="A0A8J6JK47"/>
<dbReference type="Pfam" id="PF00128">
    <property type="entry name" value="Alpha-amylase"/>
    <property type="match status" value="1"/>
</dbReference>
<evidence type="ECO:0000313" key="3">
    <source>
        <dbReference type="Proteomes" id="UP000607645"/>
    </source>
</evidence>